<name>A0A2N1MJ29_9GLOM</name>
<feature type="signal peptide" evidence="1">
    <location>
        <begin position="1"/>
        <end position="16"/>
    </location>
</feature>
<dbReference type="AlphaFoldDB" id="A0A2N1MJ29"/>
<proteinExistence type="predicted"/>
<evidence type="ECO:0000313" key="3">
    <source>
        <dbReference type="Proteomes" id="UP000233469"/>
    </source>
</evidence>
<feature type="chain" id="PRO_5014826114" evidence="1">
    <location>
        <begin position="17"/>
        <end position="77"/>
    </location>
</feature>
<dbReference type="VEuPathDB" id="FungiDB:FUN_004180"/>
<reference evidence="2 3" key="1">
    <citation type="submission" date="2016-04" db="EMBL/GenBank/DDBJ databases">
        <title>Genome analyses suggest a sexual origin of heterokaryosis in a supposedly ancient asexual fungus.</title>
        <authorList>
            <person name="Ropars J."/>
            <person name="Sedzielewska K."/>
            <person name="Noel J."/>
            <person name="Charron P."/>
            <person name="Farinelli L."/>
            <person name="Marton T."/>
            <person name="Kruger M."/>
            <person name="Pelin A."/>
            <person name="Brachmann A."/>
            <person name="Corradi N."/>
        </authorList>
    </citation>
    <scope>NUCLEOTIDE SEQUENCE [LARGE SCALE GENOMIC DNA]</scope>
    <source>
        <strain evidence="2 3">C2</strain>
    </source>
</reference>
<accession>A0A2N1MJ29</accession>
<evidence type="ECO:0000313" key="2">
    <source>
        <dbReference type="EMBL" id="PKK61627.1"/>
    </source>
</evidence>
<reference evidence="2 3" key="2">
    <citation type="submission" date="2017-10" db="EMBL/GenBank/DDBJ databases">
        <title>Extensive intraspecific genome diversity in a model arbuscular mycorrhizal fungus.</title>
        <authorList>
            <person name="Chen E.C.H."/>
            <person name="Morin E."/>
            <person name="Baudet D."/>
            <person name="Noel J."/>
            <person name="Ndikumana S."/>
            <person name="Charron P."/>
            <person name="St-Onge C."/>
            <person name="Giorgi J."/>
            <person name="Grigoriev I.V."/>
            <person name="Roux C."/>
            <person name="Martin F.M."/>
            <person name="Corradi N."/>
        </authorList>
    </citation>
    <scope>NUCLEOTIDE SEQUENCE [LARGE SCALE GENOMIC DNA]</scope>
    <source>
        <strain evidence="2 3">C2</strain>
    </source>
</reference>
<keyword evidence="1" id="KW-0732">Signal</keyword>
<protein>
    <submittedName>
        <fullName evidence="2">Uncharacterized protein</fullName>
    </submittedName>
</protein>
<sequence length="77" mass="7733">MLLALVLSAIWDDGSATSAATVGSADLGTSYRTGGISIGFDGSFSSDFSSKLTGLGYEDLSGFTSTPPADALFIVSS</sequence>
<dbReference type="EMBL" id="LLXL01002159">
    <property type="protein sequence ID" value="PKK61627.1"/>
    <property type="molecule type" value="Genomic_DNA"/>
</dbReference>
<organism evidence="2 3">
    <name type="scientific">Rhizophagus irregularis</name>
    <dbReference type="NCBI Taxonomy" id="588596"/>
    <lineage>
        <taxon>Eukaryota</taxon>
        <taxon>Fungi</taxon>
        <taxon>Fungi incertae sedis</taxon>
        <taxon>Mucoromycota</taxon>
        <taxon>Glomeromycotina</taxon>
        <taxon>Glomeromycetes</taxon>
        <taxon>Glomerales</taxon>
        <taxon>Glomeraceae</taxon>
        <taxon>Rhizophagus</taxon>
    </lineage>
</organism>
<gene>
    <name evidence="2" type="ORF">RhiirC2_791535</name>
</gene>
<dbReference type="Proteomes" id="UP000233469">
    <property type="component" value="Unassembled WGS sequence"/>
</dbReference>
<comment type="caution">
    <text evidence="2">The sequence shown here is derived from an EMBL/GenBank/DDBJ whole genome shotgun (WGS) entry which is preliminary data.</text>
</comment>
<evidence type="ECO:0000256" key="1">
    <source>
        <dbReference type="SAM" id="SignalP"/>
    </source>
</evidence>